<accession>N1PGB1</accession>
<gene>
    <name evidence="2" type="ORF">DOTSEDRAFT_36603</name>
</gene>
<feature type="region of interest" description="Disordered" evidence="1">
    <location>
        <begin position="146"/>
        <end position="177"/>
    </location>
</feature>
<reference evidence="2 3" key="2">
    <citation type="journal article" date="2012" name="PLoS Pathog.">
        <title>Diverse lifestyles and strategies of plant pathogenesis encoded in the genomes of eighteen Dothideomycetes fungi.</title>
        <authorList>
            <person name="Ohm R.A."/>
            <person name="Feau N."/>
            <person name="Henrissat B."/>
            <person name="Schoch C.L."/>
            <person name="Horwitz B.A."/>
            <person name="Barry K.W."/>
            <person name="Condon B.J."/>
            <person name="Copeland A.C."/>
            <person name="Dhillon B."/>
            <person name="Glaser F."/>
            <person name="Hesse C.N."/>
            <person name="Kosti I."/>
            <person name="LaButti K."/>
            <person name="Lindquist E.A."/>
            <person name="Lucas S."/>
            <person name="Salamov A.A."/>
            <person name="Bradshaw R.E."/>
            <person name="Ciuffetti L."/>
            <person name="Hamelin R.C."/>
            <person name="Kema G.H.J."/>
            <person name="Lawrence C."/>
            <person name="Scott J.A."/>
            <person name="Spatafora J.W."/>
            <person name="Turgeon B.G."/>
            <person name="de Wit P.J.G.M."/>
            <person name="Zhong S."/>
            <person name="Goodwin S.B."/>
            <person name="Grigoriev I.V."/>
        </authorList>
    </citation>
    <scope>NUCLEOTIDE SEQUENCE [LARGE SCALE GENOMIC DNA]</scope>
    <source>
        <strain evidence="3">NZE10 / CBS 128990</strain>
    </source>
</reference>
<protein>
    <submittedName>
        <fullName evidence="2">Uncharacterized protein</fullName>
    </submittedName>
</protein>
<organism evidence="2 3">
    <name type="scientific">Dothistroma septosporum (strain NZE10 / CBS 128990)</name>
    <name type="common">Red band needle blight fungus</name>
    <name type="synonym">Mycosphaerella pini</name>
    <dbReference type="NCBI Taxonomy" id="675120"/>
    <lineage>
        <taxon>Eukaryota</taxon>
        <taxon>Fungi</taxon>
        <taxon>Dikarya</taxon>
        <taxon>Ascomycota</taxon>
        <taxon>Pezizomycotina</taxon>
        <taxon>Dothideomycetes</taxon>
        <taxon>Dothideomycetidae</taxon>
        <taxon>Mycosphaerellales</taxon>
        <taxon>Mycosphaerellaceae</taxon>
        <taxon>Dothistroma</taxon>
    </lineage>
</organism>
<dbReference type="Proteomes" id="UP000016933">
    <property type="component" value="Unassembled WGS sequence"/>
</dbReference>
<feature type="compositionally biased region" description="Basic and acidic residues" evidence="1">
    <location>
        <begin position="159"/>
        <end position="177"/>
    </location>
</feature>
<reference evidence="3" key="1">
    <citation type="journal article" date="2012" name="PLoS Genet.">
        <title>The genomes of the fungal plant pathogens Cladosporium fulvum and Dothistroma septosporum reveal adaptation to different hosts and lifestyles but also signatures of common ancestry.</title>
        <authorList>
            <person name="de Wit P.J.G.M."/>
            <person name="van der Burgt A."/>
            <person name="Oekmen B."/>
            <person name="Stergiopoulos I."/>
            <person name="Abd-Elsalam K.A."/>
            <person name="Aerts A.L."/>
            <person name="Bahkali A.H."/>
            <person name="Beenen H.G."/>
            <person name="Chettri P."/>
            <person name="Cox M.P."/>
            <person name="Datema E."/>
            <person name="de Vries R.P."/>
            <person name="Dhillon B."/>
            <person name="Ganley A.R."/>
            <person name="Griffiths S.A."/>
            <person name="Guo Y."/>
            <person name="Hamelin R.C."/>
            <person name="Henrissat B."/>
            <person name="Kabir M.S."/>
            <person name="Jashni M.K."/>
            <person name="Kema G."/>
            <person name="Klaubauf S."/>
            <person name="Lapidus A."/>
            <person name="Levasseur A."/>
            <person name="Lindquist E."/>
            <person name="Mehrabi R."/>
            <person name="Ohm R.A."/>
            <person name="Owen T.J."/>
            <person name="Salamov A."/>
            <person name="Schwelm A."/>
            <person name="Schijlen E."/>
            <person name="Sun H."/>
            <person name="van den Burg H.A."/>
            <person name="van Ham R.C.H.J."/>
            <person name="Zhang S."/>
            <person name="Goodwin S.B."/>
            <person name="Grigoriev I.V."/>
            <person name="Collemare J."/>
            <person name="Bradshaw R.E."/>
        </authorList>
    </citation>
    <scope>NUCLEOTIDE SEQUENCE [LARGE SCALE GENOMIC DNA]</scope>
    <source>
        <strain evidence="3">NZE10 / CBS 128990</strain>
    </source>
</reference>
<name>N1PGB1_DOTSN</name>
<sequence>MASPILLKTQMEQTISTWHEIWTLLESLIGTPNAVPNGLKDNFLDATETILTLAVAYQDYDFDYAKLRAQLVAGSFRESWAASLFKDRGQRSKRMLDACRLAEKFLKGREESEVEARLDAFKMVLKNFEQSPALVAFMEQAGKERDKADGTVMAGGIENRTEDIKKRRSKETKSGDA</sequence>
<dbReference type="EMBL" id="KB446542">
    <property type="protein sequence ID" value="EME41149.1"/>
    <property type="molecule type" value="Genomic_DNA"/>
</dbReference>
<dbReference type="HOGENOM" id="CLU_1517827_0_0_1"/>
<evidence type="ECO:0000313" key="3">
    <source>
        <dbReference type="Proteomes" id="UP000016933"/>
    </source>
</evidence>
<evidence type="ECO:0000256" key="1">
    <source>
        <dbReference type="SAM" id="MobiDB-lite"/>
    </source>
</evidence>
<evidence type="ECO:0000313" key="2">
    <source>
        <dbReference type="EMBL" id="EME41149.1"/>
    </source>
</evidence>
<proteinExistence type="predicted"/>
<dbReference type="AlphaFoldDB" id="N1PGB1"/>
<keyword evidence="3" id="KW-1185">Reference proteome</keyword>